<dbReference type="GO" id="GO:0016020">
    <property type="term" value="C:membrane"/>
    <property type="evidence" value="ECO:0007669"/>
    <property type="project" value="TreeGrafter"/>
</dbReference>
<dbReference type="GO" id="GO:0008474">
    <property type="term" value="F:palmitoyl-(protein) hydrolase activity"/>
    <property type="evidence" value="ECO:0007669"/>
    <property type="project" value="TreeGrafter"/>
</dbReference>
<keyword evidence="1" id="KW-0472">Membrane</keyword>
<evidence type="ECO:0000259" key="2">
    <source>
        <dbReference type="Pfam" id="PF12146"/>
    </source>
</evidence>
<gene>
    <name evidence="3" type="ORF">AGERDE_LOCUS7285</name>
</gene>
<dbReference type="InterPro" id="IPR029058">
    <property type="entry name" value="AB_hydrolase_fold"/>
</dbReference>
<keyword evidence="4" id="KW-1185">Reference proteome</keyword>
<dbReference type="EMBL" id="CAJVPL010001300">
    <property type="protein sequence ID" value="CAG8563833.1"/>
    <property type="molecule type" value="Genomic_DNA"/>
</dbReference>
<dbReference type="OrthoDB" id="10249433at2759"/>
<name>A0A9N9FXY1_9GLOM</name>
<sequence>MLFLPDFIPTLIQYLITISGILFCGGGALLYTFQCELIYPANFPPGSRQQVAKPPEHGIYKYEDLTLTTKDNIKIRAYACRQVPEATARISPTILFLHANAGNMGHRLPTAKKFYTKLKCNVVLLSYRGYGLSEGKANEKGIQIDAECILDHIRNDDVLKNTKIILYGQSVGGAVAIYLASRNQNDISGLIVENTFLSLPKVIPHVIPQIRHFTFLCHQIWPSETAIKQIVNTPMLFLTGTKDELVPPAHMRQLYELTETRGRKVWKEFPNGTHNDTVLQPEYFETIGEFIENRVMSSTVTKEKDDDDE</sequence>
<dbReference type="Pfam" id="PF12146">
    <property type="entry name" value="Hydrolase_4"/>
    <property type="match status" value="1"/>
</dbReference>
<reference evidence="3" key="1">
    <citation type="submission" date="2021-06" db="EMBL/GenBank/DDBJ databases">
        <authorList>
            <person name="Kallberg Y."/>
            <person name="Tangrot J."/>
            <person name="Rosling A."/>
        </authorList>
    </citation>
    <scope>NUCLEOTIDE SEQUENCE</scope>
    <source>
        <strain evidence="3">MT106</strain>
    </source>
</reference>
<feature type="domain" description="Serine aminopeptidase S33" evidence="2">
    <location>
        <begin position="117"/>
        <end position="209"/>
    </location>
</feature>
<accession>A0A9N9FXY1</accession>
<dbReference type="AlphaFoldDB" id="A0A9N9FXY1"/>
<dbReference type="Gene3D" id="3.40.50.1820">
    <property type="entry name" value="alpha/beta hydrolase"/>
    <property type="match status" value="1"/>
</dbReference>
<keyword evidence="1" id="KW-1133">Transmembrane helix</keyword>
<evidence type="ECO:0000313" key="3">
    <source>
        <dbReference type="EMBL" id="CAG8563833.1"/>
    </source>
</evidence>
<dbReference type="Proteomes" id="UP000789831">
    <property type="component" value="Unassembled WGS sequence"/>
</dbReference>
<feature type="transmembrane region" description="Helical" evidence="1">
    <location>
        <begin position="12"/>
        <end position="33"/>
    </location>
</feature>
<keyword evidence="1" id="KW-0812">Transmembrane</keyword>
<protein>
    <submittedName>
        <fullName evidence="3">2016_t:CDS:1</fullName>
    </submittedName>
</protein>
<evidence type="ECO:0000313" key="4">
    <source>
        <dbReference type="Proteomes" id="UP000789831"/>
    </source>
</evidence>
<organism evidence="3 4">
    <name type="scientific">Ambispora gerdemannii</name>
    <dbReference type="NCBI Taxonomy" id="144530"/>
    <lineage>
        <taxon>Eukaryota</taxon>
        <taxon>Fungi</taxon>
        <taxon>Fungi incertae sedis</taxon>
        <taxon>Mucoromycota</taxon>
        <taxon>Glomeromycotina</taxon>
        <taxon>Glomeromycetes</taxon>
        <taxon>Archaeosporales</taxon>
        <taxon>Ambisporaceae</taxon>
        <taxon>Ambispora</taxon>
    </lineage>
</organism>
<dbReference type="InterPro" id="IPR022742">
    <property type="entry name" value="Hydrolase_4"/>
</dbReference>
<proteinExistence type="predicted"/>
<dbReference type="SUPFAM" id="SSF53474">
    <property type="entry name" value="alpha/beta-Hydrolases"/>
    <property type="match status" value="1"/>
</dbReference>
<dbReference type="PANTHER" id="PTHR12277:SF81">
    <property type="entry name" value="PROTEIN ABHD13"/>
    <property type="match status" value="1"/>
</dbReference>
<evidence type="ECO:0000256" key="1">
    <source>
        <dbReference type="SAM" id="Phobius"/>
    </source>
</evidence>
<dbReference type="PANTHER" id="PTHR12277">
    <property type="entry name" value="ALPHA/BETA HYDROLASE DOMAIN-CONTAINING PROTEIN"/>
    <property type="match status" value="1"/>
</dbReference>
<comment type="caution">
    <text evidence="3">The sequence shown here is derived from an EMBL/GenBank/DDBJ whole genome shotgun (WGS) entry which is preliminary data.</text>
</comment>